<evidence type="ECO:0000313" key="2">
    <source>
        <dbReference type="EMBL" id="NWV39233.1"/>
    </source>
</evidence>
<proteinExistence type="predicted"/>
<keyword evidence="3" id="KW-1185">Reference proteome</keyword>
<dbReference type="EMBL" id="VZRM01005583">
    <property type="protein sequence ID" value="NWV39233.1"/>
    <property type="molecule type" value="Genomic_DNA"/>
</dbReference>
<dbReference type="InterPro" id="IPR000477">
    <property type="entry name" value="RT_dom"/>
</dbReference>
<dbReference type="SUPFAM" id="SSF56672">
    <property type="entry name" value="DNA/RNA polymerases"/>
    <property type="match status" value="1"/>
</dbReference>
<dbReference type="AlphaFoldDB" id="A0A7K6EK07"/>
<protein>
    <submittedName>
        <fullName evidence="2">PO21 protein</fullName>
    </submittedName>
</protein>
<feature type="non-terminal residue" evidence="2">
    <location>
        <position position="132"/>
    </location>
</feature>
<dbReference type="PANTHER" id="PTHR47027:SF20">
    <property type="entry name" value="REVERSE TRANSCRIPTASE-LIKE PROTEIN WITH RNA-DIRECTED DNA POLYMERASE DOMAIN"/>
    <property type="match status" value="1"/>
</dbReference>
<sequence>KAFDTVSHDHIIKGLQQRQVDSHIIHLIQNMYDNTITRITTRKEKSDPIKILKGVKQGDPMSPLLFNLALDPLLCRLEKKGKGFHQGDHMITAMAFADDLVLLSDSWEGMKKNIKILEKFCDLTGLKTQGEK</sequence>
<dbReference type="Pfam" id="PF00078">
    <property type="entry name" value="RVT_1"/>
    <property type="match status" value="1"/>
</dbReference>
<dbReference type="Proteomes" id="UP000575029">
    <property type="component" value="Unassembled WGS sequence"/>
</dbReference>
<evidence type="ECO:0000259" key="1">
    <source>
        <dbReference type="PROSITE" id="PS50878"/>
    </source>
</evidence>
<reference evidence="2 3" key="1">
    <citation type="submission" date="2019-09" db="EMBL/GenBank/DDBJ databases">
        <title>Bird 10,000 Genomes (B10K) Project - Family phase.</title>
        <authorList>
            <person name="Zhang G."/>
        </authorList>
    </citation>
    <scope>NUCLEOTIDE SEQUENCE [LARGE SCALE GENOMIC DNA]</scope>
    <source>
        <strain evidence="2">B10K-DU-029-50</strain>
        <tissue evidence="2">Heart</tissue>
    </source>
</reference>
<feature type="domain" description="Reverse transcriptase" evidence="1">
    <location>
        <begin position="1"/>
        <end position="132"/>
    </location>
</feature>
<evidence type="ECO:0000313" key="3">
    <source>
        <dbReference type="Proteomes" id="UP000575029"/>
    </source>
</evidence>
<organism evidence="2 3">
    <name type="scientific">Grantiella picta</name>
    <dbReference type="NCBI Taxonomy" id="266360"/>
    <lineage>
        <taxon>Eukaryota</taxon>
        <taxon>Metazoa</taxon>
        <taxon>Chordata</taxon>
        <taxon>Craniata</taxon>
        <taxon>Vertebrata</taxon>
        <taxon>Euteleostomi</taxon>
        <taxon>Archelosauria</taxon>
        <taxon>Archosauria</taxon>
        <taxon>Dinosauria</taxon>
        <taxon>Saurischia</taxon>
        <taxon>Theropoda</taxon>
        <taxon>Coelurosauria</taxon>
        <taxon>Aves</taxon>
        <taxon>Neognathae</taxon>
        <taxon>Neoaves</taxon>
        <taxon>Telluraves</taxon>
        <taxon>Australaves</taxon>
        <taxon>Passeriformes</taxon>
        <taxon>Meliphagoidea</taxon>
        <taxon>Meliphagidae</taxon>
        <taxon>Grantiella</taxon>
    </lineage>
</organism>
<dbReference type="InterPro" id="IPR043502">
    <property type="entry name" value="DNA/RNA_pol_sf"/>
</dbReference>
<feature type="non-terminal residue" evidence="2">
    <location>
        <position position="1"/>
    </location>
</feature>
<comment type="caution">
    <text evidence="2">The sequence shown here is derived from an EMBL/GenBank/DDBJ whole genome shotgun (WGS) entry which is preliminary data.</text>
</comment>
<dbReference type="PROSITE" id="PS50878">
    <property type="entry name" value="RT_POL"/>
    <property type="match status" value="1"/>
</dbReference>
<dbReference type="PANTHER" id="PTHR47027">
    <property type="entry name" value="REVERSE TRANSCRIPTASE DOMAIN-CONTAINING PROTEIN"/>
    <property type="match status" value="1"/>
</dbReference>
<name>A0A7K6EK07_9PASS</name>
<gene>
    <name evidence="2" type="primary">Po21_0</name>
    <name evidence="2" type="ORF">GRAPIC_R15959</name>
</gene>
<accession>A0A7K6EK07</accession>